<keyword evidence="4" id="KW-0456">Lyase</keyword>
<feature type="domain" description="CENP-V/GFA" evidence="5">
    <location>
        <begin position="6"/>
        <end position="127"/>
    </location>
</feature>
<evidence type="ECO:0000256" key="4">
    <source>
        <dbReference type="ARBA" id="ARBA00023239"/>
    </source>
</evidence>
<dbReference type="PANTHER" id="PTHR33337:SF40">
    <property type="entry name" value="CENP-V_GFA DOMAIN-CONTAINING PROTEIN-RELATED"/>
    <property type="match status" value="1"/>
</dbReference>
<comment type="caution">
    <text evidence="6">The sequence shown here is derived from an EMBL/GenBank/DDBJ whole genome shotgun (WGS) entry which is preliminary data.</text>
</comment>
<evidence type="ECO:0000259" key="5">
    <source>
        <dbReference type="PROSITE" id="PS51891"/>
    </source>
</evidence>
<organism evidence="6 7">
    <name type="scientific">Lachnellula occidentalis</name>
    <dbReference type="NCBI Taxonomy" id="215460"/>
    <lineage>
        <taxon>Eukaryota</taxon>
        <taxon>Fungi</taxon>
        <taxon>Dikarya</taxon>
        <taxon>Ascomycota</taxon>
        <taxon>Pezizomycotina</taxon>
        <taxon>Leotiomycetes</taxon>
        <taxon>Helotiales</taxon>
        <taxon>Lachnaceae</taxon>
        <taxon>Lachnellula</taxon>
    </lineage>
</organism>
<dbReference type="Gene3D" id="3.90.1590.10">
    <property type="entry name" value="glutathione-dependent formaldehyde- activating enzyme (gfa)"/>
    <property type="match status" value="1"/>
</dbReference>
<reference evidence="6 7" key="1">
    <citation type="submission" date="2018-05" db="EMBL/GenBank/DDBJ databases">
        <title>Genome sequencing and assembly of the regulated plant pathogen Lachnellula willkommii and related sister species for the development of diagnostic species identification markers.</title>
        <authorList>
            <person name="Giroux E."/>
            <person name="Bilodeau G."/>
        </authorList>
    </citation>
    <scope>NUCLEOTIDE SEQUENCE [LARGE SCALE GENOMIC DNA]</scope>
    <source>
        <strain evidence="6 7">CBS 160.35</strain>
    </source>
</reference>
<dbReference type="SUPFAM" id="SSF51316">
    <property type="entry name" value="Mss4-like"/>
    <property type="match status" value="1"/>
</dbReference>
<dbReference type="AlphaFoldDB" id="A0A8H8UH57"/>
<keyword evidence="2" id="KW-0479">Metal-binding</keyword>
<evidence type="ECO:0000313" key="7">
    <source>
        <dbReference type="Proteomes" id="UP000443090"/>
    </source>
</evidence>
<accession>A0A8H8UH57</accession>
<comment type="similarity">
    <text evidence="1">Belongs to the Gfa family.</text>
</comment>
<protein>
    <recommendedName>
        <fullName evidence="5">CENP-V/GFA domain-containing protein</fullName>
    </recommendedName>
</protein>
<keyword evidence="7" id="KW-1185">Reference proteome</keyword>
<evidence type="ECO:0000256" key="3">
    <source>
        <dbReference type="ARBA" id="ARBA00022833"/>
    </source>
</evidence>
<gene>
    <name evidence="6" type="ORF">LOCC1_G000926</name>
</gene>
<dbReference type="InterPro" id="IPR006913">
    <property type="entry name" value="CENP-V/GFA"/>
</dbReference>
<dbReference type="Proteomes" id="UP000443090">
    <property type="component" value="Unassembled WGS sequence"/>
</dbReference>
<dbReference type="GO" id="GO:0016846">
    <property type="term" value="F:carbon-sulfur lyase activity"/>
    <property type="evidence" value="ECO:0007669"/>
    <property type="project" value="InterPro"/>
</dbReference>
<dbReference type="GO" id="GO:0046872">
    <property type="term" value="F:metal ion binding"/>
    <property type="evidence" value="ECO:0007669"/>
    <property type="project" value="UniProtKB-KW"/>
</dbReference>
<evidence type="ECO:0000313" key="6">
    <source>
        <dbReference type="EMBL" id="TVY48362.1"/>
    </source>
</evidence>
<evidence type="ECO:0000256" key="2">
    <source>
        <dbReference type="ARBA" id="ARBA00022723"/>
    </source>
</evidence>
<dbReference type="PANTHER" id="PTHR33337">
    <property type="entry name" value="GFA DOMAIN-CONTAINING PROTEIN"/>
    <property type="match status" value="1"/>
</dbReference>
<name>A0A8H8UH57_9HELO</name>
<dbReference type="PROSITE" id="PS51891">
    <property type="entry name" value="CENP_V_GFA"/>
    <property type="match status" value="1"/>
</dbReference>
<dbReference type="EMBL" id="QGMI01000049">
    <property type="protein sequence ID" value="TVY48362.1"/>
    <property type="molecule type" value="Genomic_DNA"/>
</dbReference>
<dbReference type="OrthoDB" id="6329284at2759"/>
<proteinExistence type="inferred from homology"/>
<keyword evidence="3" id="KW-0862">Zinc</keyword>
<sequence>MSKPVFTGGCQCGHVTYSSTHLPSHFTCCHCLTCRKVSGAPFLTFGEVPVESLTFTSGLSSLKKTAYSDFADRSHCAECGSPISMQYKWEPEVISLAAGTINEQSVQGNMPKIEQHIFVQEKAGWYEMPDDGVPKCQTFSSGFQEKFEAWKKSWRGLGWGESL</sequence>
<dbReference type="InterPro" id="IPR011057">
    <property type="entry name" value="Mss4-like_sf"/>
</dbReference>
<evidence type="ECO:0000256" key="1">
    <source>
        <dbReference type="ARBA" id="ARBA00005495"/>
    </source>
</evidence>
<dbReference type="Pfam" id="PF04828">
    <property type="entry name" value="GFA"/>
    <property type="match status" value="1"/>
</dbReference>